<keyword evidence="1" id="KW-0479">Metal-binding</keyword>
<dbReference type="PANTHER" id="PTHR31717:SF138">
    <property type="entry name" value="CONSTANS-LIKE PROTEIN DAYS TO HEADING ON CHROMOSOME 2"/>
    <property type="match status" value="1"/>
</dbReference>
<keyword evidence="7" id="KW-1185">Reference proteome</keyword>
<evidence type="ECO:0000256" key="2">
    <source>
        <dbReference type="ARBA" id="ARBA00022771"/>
    </source>
</evidence>
<dbReference type="PANTHER" id="PTHR31717">
    <property type="entry name" value="ZINC FINGER PROTEIN CONSTANS-LIKE 10"/>
    <property type="match status" value="1"/>
</dbReference>
<feature type="domain" description="B box-type" evidence="5">
    <location>
        <begin position="43"/>
        <end position="78"/>
    </location>
</feature>
<keyword evidence="2 4" id="KW-0863">Zinc-finger</keyword>
<evidence type="ECO:0000256" key="3">
    <source>
        <dbReference type="ARBA" id="ARBA00022833"/>
    </source>
</evidence>
<dbReference type="GO" id="GO:0008270">
    <property type="term" value="F:zinc ion binding"/>
    <property type="evidence" value="ECO:0007669"/>
    <property type="project" value="UniProtKB-KW"/>
</dbReference>
<dbReference type="CDD" id="cd19821">
    <property type="entry name" value="Bbox1_BBX-like"/>
    <property type="match status" value="1"/>
</dbReference>
<dbReference type="PROSITE" id="PS50119">
    <property type="entry name" value="ZF_BBOX"/>
    <property type="match status" value="2"/>
</dbReference>
<evidence type="ECO:0000313" key="6">
    <source>
        <dbReference type="EMBL" id="KMZ70715.1"/>
    </source>
</evidence>
<evidence type="ECO:0000259" key="5">
    <source>
        <dbReference type="PROSITE" id="PS50119"/>
    </source>
</evidence>
<evidence type="ECO:0000313" key="7">
    <source>
        <dbReference type="Proteomes" id="UP000036987"/>
    </source>
</evidence>
<protein>
    <recommendedName>
        <fullName evidence="5">B box-type domain-containing protein</fullName>
    </recommendedName>
</protein>
<evidence type="ECO:0000256" key="1">
    <source>
        <dbReference type="ARBA" id="ARBA00022723"/>
    </source>
</evidence>
<gene>
    <name evidence="6" type="ORF">ZOSMA_195G00110</name>
</gene>
<dbReference type="InterPro" id="IPR049808">
    <property type="entry name" value="CONSTANS-like_Bbox1"/>
</dbReference>
<dbReference type="Proteomes" id="UP000036987">
    <property type="component" value="Unassembled WGS sequence"/>
</dbReference>
<dbReference type="OrthoDB" id="153872at2759"/>
<organism evidence="6 7">
    <name type="scientific">Zostera marina</name>
    <name type="common">Eelgrass</name>
    <dbReference type="NCBI Taxonomy" id="29655"/>
    <lineage>
        <taxon>Eukaryota</taxon>
        <taxon>Viridiplantae</taxon>
        <taxon>Streptophyta</taxon>
        <taxon>Embryophyta</taxon>
        <taxon>Tracheophyta</taxon>
        <taxon>Spermatophyta</taxon>
        <taxon>Magnoliopsida</taxon>
        <taxon>Liliopsida</taxon>
        <taxon>Zosteraceae</taxon>
        <taxon>Zostera</taxon>
    </lineage>
</organism>
<evidence type="ECO:0000256" key="4">
    <source>
        <dbReference type="PROSITE-ProRule" id="PRU00024"/>
    </source>
</evidence>
<feature type="domain" description="B box-type" evidence="5">
    <location>
        <begin position="1"/>
        <end position="47"/>
    </location>
</feature>
<keyword evidence="3" id="KW-0862">Zinc</keyword>
<dbReference type="SMART" id="SM00336">
    <property type="entry name" value="BBOX"/>
    <property type="match status" value="1"/>
</dbReference>
<dbReference type="InterPro" id="IPR000315">
    <property type="entry name" value="Znf_B-box"/>
</dbReference>
<accession>A0A0K9PR64</accession>
<dbReference type="AlphaFoldDB" id="A0A0K9PR64"/>
<proteinExistence type="predicted"/>
<dbReference type="EMBL" id="LFYR01000714">
    <property type="protein sequence ID" value="KMZ70715.1"/>
    <property type="molecule type" value="Genomic_DNA"/>
</dbReference>
<reference evidence="7" key="1">
    <citation type="journal article" date="2016" name="Nature">
        <title>The genome of the seagrass Zostera marina reveals angiosperm adaptation to the sea.</title>
        <authorList>
            <person name="Olsen J.L."/>
            <person name="Rouze P."/>
            <person name="Verhelst B."/>
            <person name="Lin Y.-C."/>
            <person name="Bayer T."/>
            <person name="Collen J."/>
            <person name="Dattolo E."/>
            <person name="De Paoli E."/>
            <person name="Dittami S."/>
            <person name="Maumus F."/>
            <person name="Michel G."/>
            <person name="Kersting A."/>
            <person name="Lauritano C."/>
            <person name="Lohaus R."/>
            <person name="Toepel M."/>
            <person name="Tonon T."/>
            <person name="Vanneste K."/>
            <person name="Amirebrahimi M."/>
            <person name="Brakel J."/>
            <person name="Bostroem C."/>
            <person name="Chovatia M."/>
            <person name="Grimwood J."/>
            <person name="Jenkins J.W."/>
            <person name="Jueterbock A."/>
            <person name="Mraz A."/>
            <person name="Stam W.T."/>
            <person name="Tice H."/>
            <person name="Bornberg-Bauer E."/>
            <person name="Green P.J."/>
            <person name="Pearson G.A."/>
            <person name="Procaccini G."/>
            <person name="Duarte C.M."/>
            <person name="Schmutz J."/>
            <person name="Reusch T.B.H."/>
            <person name="Van de Peer Y."/>
        </authorList>
    </citation>
    <scope>NUCLEOTIDE SEQUENCE [LARGE SCALE GENOMIC DNA]</scope>
    <source>
        <strain evidence="7">cv. Finnish</strain>
    </source>
</reference>
<name>A0A0K9PR64_ZOSMR</name>
<sequence>MGVVCDFCGVQGSLVHCEADDACLCLACDQNVHSANAISMRHSRAFLCQRCNSQGGVVRCKDENTWLCQTCDWTVHHENSTCVAPPTMTSDKQDVNCYSGCPSPAELFKIWAFPPVEFRQETMSLTTIDKNSTTSFWKTPENIAATDLPDDDACRIDVSENVDAWMGSFSMSIWDSSNSKPYENFSMESDLNLGDCEQLFSSSPCYHEDTADSDSNNTNSNCPEVKRFMRTYPKQFQD</sequence>
<comment type="caution">
    <text evidence="6">The sequence shown here is derived from an EMBL/GenBank/DDBJ whole genome shotgun (WGS) entry which is preliminary data.</text>
</comment>